<comment type="cofactor">
    <cofactor evidence="6 7">
        <name>Mg(2+)</name>
        <dbReference type="ChEBI" id="CHEBI:18420"/>
    </cofactor>
    <text evidence="6 7">Binds 1 Mg(2+) ion per subunit.</text>
</comment>
<dbReference type="OrthoDB" id="167668at2759"/>
<feature type="region of interest" description="Disordered" evidence="8">
    <location>
        <begin position="116"/>
        <end position="148"/>
    </location>
</feature>
<keyword evidence="4 7" id="KW-0904">Protein phosphatase</keyword>
<feature type="region of interest" description="Disordered" evidence="8">
    <location>
        <begin position="228"/>
        <end position="254"/>
    </location>
</feature>
<dbReference type="EC" id="3.1.3.48" evidence="7"/>
<evidence type="ECO:0000313" key="10">
    <source>
        <dbReference type="Proteomes" id="UP000659654"/>
    </source>
</evidence>
<dbReference type="PANTHER" id="PTHR10190">
    <property type="entry name" value="EYES ABSENT"/>
    <property type="match status" value="1"/>
</dbReference>
<dbReference type="EMBL" id="CAJFDI010000001">
    <property type="protein sequence ID" value="CAD5207612.1"/>
    <property type="molecule type" value="Genomic_DNA"/>
</dbReference>
<dbReference type="Proteomes" id="UP000659654">
    <property type="component" value="Unassembled WGS sequence"/>
</dbReference>
<evidence type="ECO:0000256" key="7">
    <source>
        <dbReference type="RuleBase" id="RU362036"/>
    </source>
</evidence>
<evidence type="ECO:0000313" key="9">
    <source>
        <dbReference type="EMBL" id="CAD5207612.1"/>
    </source>
</evidence>
<dbReference type="PANTHER" id="PTHR10190:SF16">
    <property type="entry name" value="DEVELOPMENTAL PROTEIN EYES ABSENT"/>
    <property type="match status" value="1"/>
</dbReference>
<evidence type="ECO:0000256" key="8">
    <source>
        <dbReference type="SAM" id="MobiDB-lite"/>
    </source>
</evidence>
<dbReference type="Proteomes" id="UP000582659">
    <property type="component" value="Unassembled WGS sequence"/>
</dbReference>
<keyword evidence="7" id="KW-0804">Transcription</keyword>
<dbReference type="GO" id="GO:2001240">
    <property type="term" value="P:negative regulation of extrinsic apoptotic signaling pathway in absence of ligand"/>
    <property type="evidence" value="ECO:0007669"/>
    <property type="project" value="TreeGrafter"/>
</dbReference>
<keyword evidence="2 7" id="KW-0378">Hydrolase</keyword>
<evidence type="ECO:0000256" key="5">
    <source>
        <dbReference type="ARBA" id="ARBA00051722"/>
    </source>
</evidence>
<dbReference type="InterPro" id="IPR038102">
    <property type="entry name" value="EYA_dom_sf"/>
</dbReference>
<dbReference type="GO" id="GO:0045739">
    <property type="term" value="P:positive regulation of DNA repair"/>
    <property type="evidence" value="ECO:0007669"/>
    <property type="project" value="TreeGrafter"/>
</dbReference>
<dbReference type="SMR" id="A0A7I8XI99"/>
<comment type="caution">
    <text evidence="9">The sequence shown here is derived from an EMBL/GenBank/DDBJ whole genome shotgun (WGS) entry which is preliminary data.</text>
</comment>
<evidence type="ECO:0000256" key="3">
    <source>
        <dbReference type="ARBA" id="ARBA00022842"/>
    </source>
</evidence>
<dbReference type="AlphaFoldDB" id="A0A7I8XI99"/>
<proteinExistence type="inferred from homology"/>
<protein>
    <recommendedName>
        <fullName evidence="7">Eyes absent homolog</fullName>
        <ecNumber evidence="7">3.1.3.48</ecNumber>
    </recommendedName>
</protein>
<keyword evidence="3 6" id="KW-0460">Magnesium</keyword>
<name>A0A7I8XI99_BURXY</name>
<keyword evidence="10" id="KW-1185">Reference proteome</keyword>
<feature type="compositionally biased region" description="Low complexity" evidence="8">
    <location>
        <begin position="241"/>
        <end position="254"/>
    </location>
</feature>
<comment type="similarity">
    <text evidence="1 7">Belongs to the HAD-like hydrolase superfamily. EYA family.</text>
</comment>
<evidence type="ECO:0000256" key="6">
    <source>
        <dbReference type="PIRSR" id="PIRSR628472-2"/>
    </source>
</evidence>
<evidence type="ECO:0000256" key="2">
    <source>
        <dbReference type="ARBA" id="ARBA00022801"/>
    </source>
</evidence>
<evidence type="ECO:0000256" key="1">
    <source>
        <dbReference type="ARBA" id="ARBA00010501"/>
    </source>
</evidence>
<keyword evidence="6 7" id="KW-0479">Metal-binding</keyword>
<dbReference type="GO" id="GO:0004725">
    <property type="term" value="F:protein tyrosine phosphatase activity"/>
    <property type="evidence" value="ECO:0007669"/>
    <property type="project" value="UniProtKB-EC"/>
</dbReference>
<gene>
    <name evidence="9" type="ORF">BXYJ_LOCUS12</name>
</gene>
<comment type="catalytic activity">
    <reaction evidence="5 7">
        <text>O-phospho-L-tyrosyl-[protein] + H2O = L-tyrosyl-[protein] + phosphate</text>
        <dbReference type="Rhea" id="RHEA:10684"/>
        <dbReference type="Rhea" id="RHEA-COMP:10136"/>
        <dbReference type="Rhea" id="RHEA-COMP:20101"/>
        <dbReference type="ChEBI" id="CHEBI:15377"/>
        <dbReference type="ChEBI" id="CHEBI:43474"/>
        <dbReference type="ChEBI" id="CHEBI:46858"/>
        <dbReference type="ChEBI" id="CHEBI:61978"/>
        <dbReference type="EC" id="3.1.3.48"/>
    </reaction>
</comment>
<organism evidence="9 10">
    <name type="scientific">Bursaphelenchus xylophilus</name>
    <name type="common">Pinewood nematode worm</name>
    <name type="synonym">Aphelenchoides xylophilus</name>
    <dbReference type="NCBI Taxonomy" id="6326"/>
    <lineage>
        <taxon>Eukaryota</taxon>
        <taxon>Metazoa</taxon>
        <taxon>Ecdysozoa</taxon>
        <taxon>Nematoda</taxon>
        <taxon>Chromadorea</taxon>
        <taxon>Rhabditida</taxon>
        <taxon>Tylenchina</taxon>
        <taxon>Tylenchomorpha</taxon>
        <taxon>Aphelenchoidea</taxon>
        <taxon>Aphelenchoididae</taxon>
        <taxon>Bursaphelenchus</taxon>
    </lineage>
</organism>
<sequence>MPEDTKPEWTEISDPAAPSMTMSQEFPLSNYNSTTYTQQAYNLYNPQYYHLRNGLYLGNPSLYGTSYPTSFDYNYTGYGMPYLNTSTSRTSPISTIQQNYRRNLMSTNAFPVSMNLSPNSTTQPFDPTVTSTTNKSEKSKTRKRKKPLVPAEIQQNYKRVFIWELDELCNTHLIPPTVQTQLTHLIEQLLKGYFDLTSYEAQEYDHINIEDGPLEDIFNETGSLYNNSTDSFNSSEDKSSELSSSQVQSSTSSNAAAVDNLKKIAQKQQNMKRIYNQYRANISGLLGDDAKLMLSWFDSIEAMDTRRCYKKCLKLAIERSTPSTLYTNVVVGRETLPCSLARLLLNRAAELVAVENIYSAARNDRAVVLEKVIQKFKKEPIVIITANPETVQTAKALNLAVWQIRDASDVEKFYVAMDRVLC</sequence>
<dbReference type="InterPro" id="IPR028472">
    <property type="entry name" value="EYA"/>
</dbReference>
<reference evidence="9" key="1">
    <citation type="submission" date="2020-09" db="EMBL/GenBank/DDBJ databases">
        <authorList>
            <person name="Kikuchi T."/>
        </authorList>
    </citation>
    <scope>NUCLEOTIDE SEQUENCE</scope>
    <source>
        <strain evidence="9">Ka4C1</strain>
    </source>
</reference>
<dbReference type="EMBL" id="CAJFCV020000001">
    <property type="protein sequence ID" value="CAG9078781.1"/>
    <property type="molecule type" value="Genomic_DNA"/>
</dbReference>
<dbReference type="GO" id="GO:0030154">
    <property type="term" value="P:cell differentiation"/>
    <property type="evidence" value="ECO:0007669"/>
    <property type="project" value="TreeGrafter"/>
</dbReference>
<dbReference type="GO" id="GO:0046872">
    <property type="term" value="F:metal ion binding"/>
    <property type="evidence" value="ECO:0007669"/>
    <property type="project" value="UniProtKB-KW"/>
</dbReference>
<keyword evidence="7" id="KW-0805">Transcription regulation</keyword>
<evidence type="ECO:0000256" key="4">
    <source>
        <dbReference type="ARBA" id="ARBA00022912"/>
    </source>
</evidence>
<accession>A0A7I8XI99</accession>
<dbReference type="Gene3D" id="3.40.50.12350">
    <property type="match status" value="1"/>
</dbReference>
<feature type="compositionally biased region" description="Polar residues" evidence="8">
    <location>
        <begin position="116"/>
        <end position="125"/>
    </location>
</feature>
<dbReference type="GO" id="GO:0005634">
    <property type="term" value="C:nucleus"/>
    <property type="evidence" value="ECO:0007669"/>
    <property type="project" value="TreeGrafter"/>
</dbReference>
<feature type="binding site" evidence="6">
    <location>
        <position position="166"/>
    </location>
    <ligand>
        <name>Mg(2+)</name>
        <dbReference type="ChEBI" id="CHEBI:18420"/>
    </ligand>
</feature>